<dbReference type="GO" id="GO:0000287">
    <property type="term" value="F:magnesium ion binding"/>
    <property type="evidence" value="ECO:0007669"/>
    <property type="project" value="InterPro"/>
</dbReference>
<dbReference type="AlphaFoldDB" id="A0A3B6QE47"/>
<dbReference type="Pfam" id="PF00180">
    <property type="entry name" value="Iso_dh"/>
    <property type="match status" value="1"/>
</dbReference>
<dbReference type="Gramene" id="TraesCAD_scaffold_130256_01G000100.1">
    <property type="protein sequence ID" value="TraesCAD_scaffold_130256_01G000100.1"/>
    <property type="gene ID" value="TraesCAD_scaffold_130256_01G000100"/>
</dbReference>
<dbReference type="InterPro" id="IPR024084">
    <property type="entry name" value="IsoPropMal-DH-like_dom"/>
</dbReference>
<reference evidence="4" key="2">
    <citation type="submission" date="2018-10" db="UniProtKB">
        <authorList>
            <consortium name="EnsemblPlants"/>
        </authorList>
    </citation>
    <scope>IDENTIFICATION</scope>
</reference>
<protein>
    <recommendedName>
        <fullName evidence="3">Isopropylmalate dehydrogenase-like domain-containing protein</fullName>
    </recommendedName>
</protein>
<dbReference type="FunFam" id="3.40.718.10:FF:000054">
    <property type="entry name" value="Isocitrate dehydrogenase 3 (NAD+) beta"/>
    <property type="match status" value="1"/>
</dbReference>
<feature type="domain" description="Isopropylmalate dehydrogenase-like" evidence="3">
    <location>
        <begin position="31"/>
        <end position="331"/>
    </location>
</feature>
<dbReference type="Gramene" id="TraesCLE_scaffold_123065_01G000100.1">
    <property type="protein sequence ID" value="TraesCLE_scaffold_123065_01G000100.1"/>
    <property type="gene ID" value="TraesCLE_scaffold_123065_01G000100"/>
</dbReference>
<dbReference type="Proteomes" id="UP000019116">
    <property type="component" value="Chromosome 6D"/>
</dbReference>
<sequence length="335" mass="36459">MALRRLLQGIVLPRTTGRHVGASFSTEAGETIRATLFPGDGIGPEIAESVKQVFNVAGVPIEWEEHYVGTEVDPRTESFLTWESLESVRRNKVGLKGPMATPIGKGHRSLNLTLRKELGLYANVRPCNSLPGYKTRYDDVNLVTIRENTEGEYSGLEHQVVRGVVESLKIITRQASLRVADGLFLKCCREVAEKYPEITYEEVIIDNCCMTLVKNPGTFDVLVMPNLYGDIISDLCAGLIGGLGLTPSCNIGEGGICLAEAVHGSAPDISGKNLANPTALMLSAVMMLRHLQFNDQADRIHNAILQTIAEGKYRTADLGGKSSTSDYTKAVCDHI</sequence>
<dbReference type="EnsemblPlants" id="TraesCS6D02G183400.1">
    <property type="protein sequence ID" value="TraesCS6D02G183400.1"/>
    <property type="gene ID" value="TraesCS6D02G183400"/>
</dbReference>
<dbReference type="SMR" id="A0A3B6QE47"/>
<dbReference type="OrthoDB" id="10261637at2759"/>
<dbReference type="GO" id="GO:0005739">
    <property type="term" value="C:mitochondrion"/>
    <property type="evidence" value="ECO:0000318"/>
    <property type="project" value="GO_Central"/>
</dbReference>
<dbReference type="OMA" id="CLKLITQ"/>
<dbReference type="Gramene" id="TraesCS6D02G183400.1">
    <property type="protein sequence ID" value="TraesCS6D02G183400.1"/>
    <property type="gene ID" value="TraesCS6D02G183400"/>
</dbReference>
<name>A0A3B6QE47_WHEAT</name>
<dbReference type="Gramene" id="TraesWEE_scaffold_141826_01G000100.1">
    <property type="protein sequence ID" value="TraesWEE_scaffold_141826_01G000100.1"/>
    <property type="gene ID" value="TraesWEE_scaffold_141826_01G000100"/>
</dbReference>
<proteinExistence type="inferred from homology"/>
<dbReference type="PROSITE" id="PS00470">
    <property type="entry name" value="IDH_IMDH"/>
    <property type="match status" value="1"/>
</dbReference>
<dbReference type="GO" id="GO:0051287">
    <property type="term" value="F:NAD binding"/>
    <property type="evidence" value="ECO:0007669"/>
    <property type="project" value="InterPro"/>
</dbReference>
<dbReference type="GO" id="GO:0004449">
    <property type="term" value="F:isocitrate dehydrogenase (NAD+) activity"/>
    <property type="evidence" value="ECO:0000318"/>
    <property type="project" value="GO_Central"/>
</dbReference>
<evidence type="ECO:0000313" key="5">
    <source>
        <dbReference type="Proteomes" id="UP000019116"/>
    </source>
</evidence>
<dbReference type="GO" id="GO:0006102">
    <property type="term" value="P:isocitrate metabolic process"/>
    <property type="evidence" value="ECO:0000318"/>
    <property type="project" value="GO_Central"/>
</dbReference>
<organism evidence="4">
    <name type="scientific">Triticum aestivum</name>
    <name type="common">Wheat</name>
    <dbReference type="NCBI Taxonomy" id="4565"/>
    <lineage>
        <taxon>Eukaryota</taxon>
        <taxon>Viridiplantae</taxon>
        <taxon>Streptophyta</taxon>
        <taxon>Embryophyta</taxon>
        <taxon>Tracheophyta</taxon>
        <taxon>Spermatophyta</taxon>
        <taxon>Magnoliopsida</taxon>
        <taxon>Liliopsida</taxon>
        <taxon>Poales</taxon>
        <taxon>Poaceae</taxon>
        <taxon>BOP clade</taxon>
        <taxon>Pooideae</taxon>
        <taxon>Triticodae</taxon>
        <taxon>Triticeae</taxon>
        <taxon>Triticinae</taxon>
        <taxon>Triticum</taxon>
    </lineage>
</organism>
<evidence type="ECO:0000256" key="2">
    <source>
        <dbReference type="ARBA" id="ARBA00023002"/>
    </source>
</evidence>
<keyword evidence="2" id="KW-0560">Oxidoreductase</keyword>
<accession>A0A3B6QE47</accession>
<dbReference type="GO" id="GO:0006099">
    <property type="term" value="P:tricarboxylic acid cycle"/>
    <property type="evidence" value="ECO:0000318"/>
    <property type="project" value="GO_Central"/>
</dbReference>
<dbReference type="SUPFAM" id="SSF53659">
    <property type="entry name" value="Isocitrate/Isopropylmalate dehydrogenase-like"/>
    <property type="match status" value="1"/>
</dbReference>
<reference evidence="4" key="1">
    <citation type="submission" date="2018-08" db="EMBL/GenBank/DDBJ databases">
        <authorList>
            <person name="Rossello M."/>
        </authorList>
    </citation>
    <scope>NUCLEOTIDE SEQUENCE [LARGE SCALE GENOMIC DNA]</scope>
    <source>
        <strain evidence="4">cv. Chinese Spring</strain>
    </source>
</reference>
<evidence type="ECO:0000259" key="3">
    <source>
        <dbReference type="SMART" id="SM01329"/>
    </source>
</evidence>
<dbReference type="SMART" id="SM01329">
    <property type="entry name" value="Iso_dh"/>
    <property type="match status" value="1"/>
</dbReference>
<dbReference type="InterPro" id="IPR019818">
    <property type="entry name" value="IsoCit/isopropylmalate_DH_CS"/>
</dbReference>
<comment type="similarity">
    <text evidence="1">Belongs to the isocitrate and isopropylmalate dehydrogenases family.</text>
</comment>
<dbReference type="PANTHER" id="PTHR11835:SF34">
    <property type="entry name" value="ISOCITRATE DEHYDROGENASE [NAD] SUBUNIT ALPHA, MITOCHONDRIAL"/>
    <property type="match status" value="1"/>
</dbReference>
<evidence type="ECO:0000313" key="4">
    <source>
        <dbReference type="EnsemblPlants" id="TraesCS6D02G183400.1"/>
    </source>
</evidence>
<dbReference type="Gramene" id="TraesROB_scaffold_120307_01G000100.1">
    <property type="protein sequence ID" value="TraesROB_scaffold_120307_01G000100.1"/>
    <property type="gene ID" value="TraesROB_scaffold_120307_01G000100"/>
</dbReference>
<dbReference type="STRING" id="4565.A0A3B6QE47"/>
<dbReference type="PANTHER" id="PTHR11835">
    <property type="entry name" value="DECARBOXYLATING DEHYDROGENASES-ISOCITRATE, ISOPROPYLMALATE, TARTRATE"/>
    <property type="match status" value="1"/>
</dbReference>
<dbReference type="Gene3D" id="3.40.718.10">
    <property type="entry name" value="Isopropylmalate Dehydrogenase"/>
    <property type="match status" value="2"/>
</dbReference>
<keyword evidence="5" id="KW-1185">Reference proteome</keyword>
<evidence type="ECO:0000256" key="1">
    <source>
        <dbReference type="ARBA" id="ARBA00007769"/>
    </source>
</evidence>